<proteinExistence type="predicted"/>
<sequence>MRISLNFSTVEWASLPDEVRSEINQYMISAMNIFDHFLELKNVKVRRLKVFSLSLIPPKEFDNIFQFGDFRSSCQCNVTFDLFNYFKQEPSEGERIKKLLTIVRDSFVKICIHNQLDYSSFDLAYKLAIEEVEKFKEID</sequence>
<dbReference type="AlphaFoldDB" id="A0A7W5ZK95"/>
<protein>
    <submittedName>
        <fullName evidence="1">Uncharacterized protein</fullName>
    </submittedName>
</protein>
<dbReference type="RefSeq" id="WP_183972116.1">
    <property type="nucleotide sequence ID" value="NZ_JACIBY010000002.1"/>
</dbReference>
<evidence type="ECO:0000313" key="2">
    <source>
        <dbReference type="Proteomes" id="UP000541352"/>
    </source>
</evidence>
<organism evidence="1 2">
    <name type="scientific">Runella defluvii</name>
    <dbReference type="NCBI Taxonomy" id="370973"/>
    <lineage>
        <taxon>Bacteria</taxon>
        <taxon>Pseudomonadati</taxon>
        <taxon>Bacteroidota</taxon>
        <taxon>Cytophagia</taxon>
        <taxon>Cytophagales</taxon>
        <taxon>Spirosomataceae</taxon>
        <taxon>Runella</taxon>
    </lineage>
</organism>
<name>A0A7W5ZK95_9BACT</name>
<reference evidence="1 2" key="1">
    <citation type="submission" date="2020-08" db="EMBL/GenBank/DDBJ databases">
        <title>Genomic Encyclopedia of Type Strains, Phase IV (KMG-IV): sequencing the most valuable type-strain genomes for metagenomic binning, comparative biology and taxonomic classification.</title>
        <authorList>
            <person name="Goeker M."/>
        </authorList>
    </citation>
    <scope>NUCLEOTIDE SEQUENCE [LARGE SCALE GENOMIC DNA]</scope>
    <source>
        <strain evidence="1 2">DSM 17976</strain>
    </source>
</reference>
<evidence type="ECO:0000313" key="1">
    <source>
        <dbReference type="EMBL" id="MBB3837394.1"/>
    </source>
</evidence>
<accession>A0A7W5ZK95</accession>
<gene>
    <name evidence="1" type="ORF">FHS57_001388</name>
</gene>
<dbReference type="Proteomes" id="UP000541352">
    <property type="component" value="Unassembled WGS sequence"/>
</dbReference>
<keyword evidence="2" id="KW-1185">Reference proteome</keyword>
<dbReference type="EMBL" id="JACIBY010000002">
    <property type="protein sequence ID" value="MBB3837394.1"/>
    <property type="molecule type" value="Genomic_DNA"/>
</dbReference>
<comment type="caution">
    <text evidence="1">The sequence shown here is derived from an EMBL/GenBank/DDBJ whole genome shotgun (WGS) entry which is preliminary data.</text>
</comment>